<evidence type="ECO:0000313" key="18">
    <source>
        <dbReference type="EMBL" id="RNB73258.1"/>
    </source>
</evidence>
<keyword evidence="9" id="KW-0547">Nucleotide-binding</keyword>
<evidence type="ECO:0000256" key="11">
    <source>
        <dbReference type="ARBA" id="ARBA00022840"/>
    </source>
</evidence>
<dbReference type="InterPro" id="IPR051335">
    <property type="entry name" value="Alanyl-tRNA_Editing_Enzymes"/>
</dbReference>
<dbReference type="Pfam" id="PF01411">
    <property type="entry name" value="tRNA-synt_2c"/>
    <property type="match status" value="1"/>
</dbReference>
<evidence type="ECO:0000256" key="4">
    <source>
        <dbReference type="ARBA" id="ARBA00013168"/>
    </source>
</evidence>
<proteinExistence type="inferred from homology"/>
<dbReference type="InterPro" id="IPR009000">
    <property type="entry name" value="Transl_B-barrel_sf"/>
</dbReference>
<feature type="coiled-coil region" evidence="16">
    <location>
        <begin position="254"/>
        <end position="288"/>
    </location>
</feature>
<dbReference type="GO" id="GO:0004813">
    <property type="term" value="F:alanine-tRNA ligase activity"/>
    <property type="evidence" value="ECO:0007669"/>
    <property type="project" value="UniProtKB-EC"/>
</dbReference>
<keyword evidence="7" id="KW-0436">Ligase</keyword>
<dbReference type="Pfam" id="PF07973">
    <property type="entry name" value="tRNA_SAD"/>
    <property type="match status" value="1"/>
</dbReference>
<dbReference type="PANTHER" id="PTHR43462:SF1">
    <property type="entry name" value="ALANYL-TRNA EDITING PROTEIN AARSD1"/>
    <property type="match status" value="1"/>
</dbReference>
<evidence type="ECO:0000256" key="14">
    <source>
        <dbReference type="ARBA" id="ARBA00023146"/>
    </source>
</evidence>
<dbReference type="GO" id="GO:0005737">
    <property type="term" value="C:cytoplasm"/>
    <property type="evidence" value="ECO:0007669"/>
    <property type="project" value="UniProtKB-SubCell"/>
</dbReference>
<organism evidence="18 19">
    <name type="scientific">Brevibacillus panacihumi</name>
    <dbReference type="NCBI Taxonomy" id="497735"/>
    <lineage>
        <taxon>Bacteria</taxon>
        <taxon>Bacillati</taxon>
        <taxon>Bacillota</taxon>
        <taxon>Bacilli</taxon>
        <taxon>Bacillales</taxon>
        <taxon>Paenibacillaceae</taxon>
        <taxon>Brevibacillus</taxon>
    </lineage>
</organism>
<dbReference type="RefSeq" id="WP_122915052.1">
    <property type="nucleotide sequence ID" value="NZ_RHHT01000056.1"/>
</dbReference>
<dbReference type="PROSITE" id="PS50860">
    <property type="entry name" value="AA_TRNA_LIGASE_II_ALA"/>
    <property type="match status" value="1"/>
</dbReference>
<dbReference type="Gene3D" id="3.10.310.40">
    <property type="match status" value="1"/>
</dbReference>
<keyword evidence="6" id="KW-0820">tRNA-binding</keyword>
<accession>A0A3M8CC70</accession>
<keyword evidence="8" id="KW-0479">Metal-binding</keyword>
<evidence type="ECO:0000256" key="15">
    <source>
        <dbReference type="ARBA" id="ARBA00032577"/>
    </source>
</evidence>
<name>A0A3M8CC70_9BACL</name>
<evidence type="ECO:0000313" key="19">
    <source>
        <dbReference type="Proteomes" id="UP000281915"/>
    </source>
</evidence>
<dbReference type="Gene3D" id="2.40.30.130">
    <property type="match status" value="1"/>
</dbReference>
<gene>
    <name evidence="18" type="ORF">EDM58_20950</name>
</gene>
<evidence type="ECO:0000259" key="17">
    <source>
        <dbReference type="PROSITE" id="PS50860"/>
    </source>
</evidence>
<dbReference type="FunFam" id="3.10.310.40:FF:000001">
    <property type="entry name" value="Alanine--tRNA ligase"/>
    <property type="match status" value="1"/>
</dbReference>
<dbReference type="SUPFAM" id="SSF50447">
    <property type="entry name" value="Translation proteins"/>
    <property type="match status" value="1"/>
</dbReference>
<dbReference type="InterPro" id="IPR018164">
    <property type="entry name" value="Ala-tRNA-synth_IIc_N"/>
</dbReference>
<dbReference type="InterPro" id="IPR012947">
    <property type="entry name" value="tRNA_SAD"/>
</dbReference>
<comment type="caution">
    <text evidence="18">The sequence shown here is derived from an EMBL/GenBank/DDBJ whole genome shotgun (WGS) entry which is preliminary data.</text>
</comment>
<dbReference type="EC" id="6.1.1.7" evidence="4"/>
<evidence type="ECO:0000256" key="1">
    <source>
        <dbReference type="ARBA" id="ARBA00001947"/>
    </source>
</evidence>
<evidence type="ECO:0000256" key="10">
    <source>
        <dbReference type="ARBA" id="ARBA00022833"/>
    </source>
</evidence>
<dbReference type="Gene3D" id="3.30.980.10">
    <property type="entry name" value="Threonyl-trna Synthetase, Chain A, domain 2"/>
    <property type="match status" value="1"/>
</dbReference>
<keyword evidence="14" id="KW-0030">Aminoacyl-tRNA synthetase</keyword>
<dbReference type="GO" id="GO:0002161">
    <property type="term" value="F:aminoacyl-tRNA deacylase activity"/>
    <property type="evidence" value="ECO:0007669"/>
    <property type="project" value="UniProtKB-ARBA"/>
</dbReference>
<evidence type="ECO:0000256" key="7">
    <source>
        <dbReference type="ARBA" id="ARBA00022598"/>
    </source>
</evidence>
<keyword evidence="13" id="KW-0648">Protein biosynthesis</keyword>
<keyword evidence="12" id="KW-0694">RNA-binding</keyword>
<evidence type="ECO:0000256" key="12">
    <source>
        <dbReference type="ARBA" id="ARBA00022884"/>
    </source>
</evidence>
<evidence type="ECO:0000256" key="2">
    <source>
        <dbReference type="ARBA" id="ARBA00004496"/>
    </source>
</evidence>
<dbReference type="InterPro" id="IPR018165">
    <property type="entry name" value="Ala-tRNA-synth_IIc_core"/>
</dbReference>
<dbReference type="Pfam" id="PF02272">
    <property type="entry name" value="DHHA1"/>
    <property type="match status" value="1"/>
</dbReference>
<keyword evidence="16" id="KW-0175">Coiled coil</keyword>
<dbReference type="GO" id="GO:0000049">
    <property type="term" value="F:tRNA binding"/>
    <property type="evidence" value="ECO:0007669"/>
    <property type="project" value="UniProtKB-KW"/>
</dbReference>
<sequence length="402" mass="45131">MKDRLYYQDVYQQTFTAAITKRGAEADGTPYVVLSQTAFYPTGGGQPADQGYLGEIRVVDVEEIDGEIRHRLEGQLPESWEQVNGQIDWERRFDHMQQHAGQHILSASFREVAGAETVAFHLGSERVTIDVRLDELTPDVWENVEHRANQIVLENHPIIARFVEEEEWKALPLHKPPTVTQDIRLVMIPDFDYNPCGGTHPSRTGEVGLIKILGWERHRGNVRLEFLCGWRAMREYTVKQRRISDAVRLLGTNEAELGTELERLLAERDALKQALQEKERLLLAEEVRQALAEATPVGGYRLLQKGFADRTIQQLQQFAQQVNAQATDVISLLATTGEKRQLVFSRGQNVSVAMNQLMKEVLPAIDGKGGGSPAVAQGGGQANLAAEEVLALARQKLEELMR</sequence>
<comment type="similarity">
    <text evidence="3">Belongs to the class-II aminoacyl-tRNA synthetase family.</text>
</comment>
<dbReference type="GO" id="GO:0005524">
    <property type="term" value="F:ATP binding"/>
    <property type="evidence" value="ECO:0007669"/>
    <property type="project" value="UniProtKB-KW"/>
</dbReference>
<dbReference type="AlphaFoldDB" id="A0A3M8CC70"/>
<feature type="domain" description="Alanyl-transfer RNA synthetases family profile" evidence="17">
    <location>
        <begin position="1"/>
        <end position="223"/>
    </location>
</feature>
<evidence type="ECO:0000256" key="5">
    <source>
        <dbReference type="ARBA" id="ARBA00017959"/>
    </source>
</evidence>
<dbReference type="Proteomes" id="UP000281915">
    <property type="component" value="Unassembled WGS sequence"/>
</dbReference>
<dbReference type="SMART" id="SM00863">
    <property type="entry name" value="tRNA_SAD"/>
    <property type="match status" value="1"/>
</dbReference>
<dbReference type="EMBL" id="RHHT01000056">
    <property type="protein sequence ID" value="RNB73258.1"/>
    <property type="molecule type" value="Genomic_DNA"/>
</dbReference>
<evidence type="ECO:0000256" key="6">
    <source>
        <dbReference type="ARBA" id="ARBA00022555"/>
    </source>
</evidence>
<dbReference type="GO" id="GO:0006419">
    <property type="term" value="P:alanyl-tRNA aminoacylation"/>
    <property type="evidence" value="ECO:0007669"/>
    <property type="project" value="InterPro"/>
</dbReference>
<reference evidence="18 19" key="1">
    <citation type="submission" date="2018-10" db="EMBL/GenBank/DDBJ databases">
        <title>Phylogenomics of Brevibacillus.</title>
        <authorList>
            <person name="Dunlap C."/>
        </authorList>
    </citation>
    <scope>NUCLEOTIDE SEQUENCE [LARGE SCALE GENOMIC DNA]</scope>
    <source>
        <strain evidence="18 19">JCM 15085</strain>
    </source>
</reference>
<dbReference type="InterPro" id="IPR003156">
    <property type="entry name" value="DHHA1_dom"/>
</dbReference>
<evidence type="ECO:0000256" key="13">
    <source>
        <dbReference type="ARBA" id="ARBA00022917"/>
    </source>
</evidence>
<evidence type="ECO:0000256" key="8">
    <source>
        <dbReference type="ARBA" id="ARBA00022723"/>
    </source>
</evidence>
<keyword evidence="10" id="KW-0862">Zinc</keyword>
<dbReference type="GO" id="GO:0046872">
    <property type="term" value="F:metal ion binding"/>
    <property type="evidence" value="ECO:0007669"/>
    <property type="project" value="UniProtKB-KW"/>
</dbReference>
<dbReference type="SUPFAM" id="SSF55186">
    <property type="entry name" value="ThrRS/AlaRS common domain"/>
    <property type="match status" value="1"/>
</dbReference>
<protein>
    <recommendedName>
        <fullName evidence="5">Alanine--tRNA ligase</fullName>
        <ecNumber evidence="4">6.1.1.7</ecNumber>
    </recommendedName>
    <alternativeName>
        <fullName evidence="15">Alanyl-tRNA synthetase</fullName>
    </alternativeName>
</protein>
<comment type="subcellular location">
    <subcellularLocation>
        <location evidence="2">Cytoplasm</location>
    </subcellularLocation>
</comment>
<evidence type="ECO:0000256" key="16">
    <source>
        <dbReference type="SAM" id="Coils"/>
    </source>
</evidence>
<evidence type="ECO:0000256" key="9">
    <source>
        <dbReference type="ARBA" id="ARBA00022741"/>
    </source>
</evidence>
<dbReference type="InterPro" id="IPR018163">
    <property type="entry name" value="Thr/Ala-tRNA-synth_IIc_edit"/>
</dbReference>
<keyword evidence="11" id="KW-0067">ATP-binding</keyword>
<comment type="cofactor">
    <cofactor evidence="1">
        <name>Zn(2+)</name>
        <dbReference type="ChEBI" id="CHEBI:29105"/>
    </cofactor>
</comment>
<dbReference type="PANTHER" id="PTHR43462">
    <property type="entry name" value="ALANYL-TRNA EDITING PROTEIN"/>
    <property type="match status" value="1"/>
</dbReference>
<evidence type="ECO:0000256" key="3">
    <source>
        <dbReference type="ARBA" id="ARBA00008226"/>
    </source>
</evidence>